<evidence type="ECO:0000256" key="5">
    <source>
        <dbReference type="ARBA" id="ARBA00022840"/>
    </source>
</evidence>
<proteinExistence type="predicted"/>
<protein>
    <submittedName>
        <fullName evidence="10">Uncharacterized protein</fullName>
    </submittedName>
</protein>
<dbReference type="GO" id="GO:0005524">
    <property type="term" value="F:ATP binding"/>
    <property type="evidence" value="ECO:0007669"/>
    <property type="project" value="UniProtKB-KW"/>
</dbReference>
<dbReference type="SMART" id="SM00382">
    <property type="entry name" value="AAA"/>
    <property type="match status" value="1"/>
</dbReference>
<feature type="compositionally biased region" description="Basic and acidic residues" evidence="8">
    <location>
        <begin position="660"/>
        <end position="670"/>
    </location>
</feature>
<dbReference type="Gene3D" id="3.40.50.300">
    <property type="entry name" value="P-loop containing nucleotide triphosphate hydrolases"/>
    <property type="match status" value="1"/>
</dbReference>
<feature type="transmembrane region" description="Helical" evidence="9">
    <location>
        <begin position="233"/>
        <end position="259"/>
    </location>
</feature>
<feature type="transmembrane region" description="Helical" evidence="9">
    <location>
        <begin position="957"/>
        <end position="976"/>
    </location>
</feature>
<dbReference type="PROSITE" id="PS00211">
    <property type="entry name" value="ABC_TRANSPORTER_1"/>
    <property type="match status" value="1"/>
</dbReference>
<dbReference type="InterPro" id="IPR003439">
    <property type="entry name" value="ABC_transporter-like_ATP-bd"/>
</dbReference>
<feature type="transmembrane region" description="Helical" evidence="9">
    <location>
        <begin position="52"/>
        <end position="74"/>
    </location>
</feature>
<evidence type="ECO:0000313" key="10">
    <source>
        <dbReference type="EMBL" id="CAD7229101.1"/>
    </source>
</evidence>
<evidence type="ECO:0000256" key="2">
    <source>
        <dbReference type="ARBA" id="ARBA00022448"/>
    </source>
</evidence>
<evidence type="ECO:0000256" key="3">
    <source>
        <dbReference type="ARBA" id="ARBA00022692"/>
    </source>
</evidence>
<keyword evidence="3 9" id="KW-0812">Transmembrane</keyword>
<dbReference type="CDD" id="cd03250">
    <property type="entry name" value="ABCC_MRP_domain1"/>
    <property type="match status" value="1"/>
</dbReference>
<dbReference type="Pfam" id="PF00664">
    <property type="entry name" value="ABC_membrane"/>
    <property type="match status" value="2"/>
</dbReference>
<dbReference type="GO" id="GO:0016887">
    <property type="term" value="F:ATP hydrolysis activity"/>
    <property type="evidence" value="ECO:0007669"/>
    <property type="project" value="InterPro"/>
</dbReference>
<dbReference type="InterPro" id="IPR003593">
    <property type="entry name" value="AAA+_ATPase"/>
</dbReference>
<feature type="region of interest" description="Disordered" evidence="8">
    <location>
        <begin position="631"/>
        <end position="670"/>
    </location>
</feature>
<dbReference type="InterPro" id="IPR050173">
    <property type="entry name" value="ABC_transporter_C-like"/>
</dbReference>
<evidence type="ECO:0000256" key="9">
    <source>
        <dbReference type="SAM" id="Phobius"/>
    </source>
</evidence>
<evidence type="ECO:0000256" key="4">
    <source>
        <dbReference type="ARBA" id="ARBA00022741"/>
    </source>
</evidence>
<dbReference type="AlphaFoldDB" id="A0A7R8ZR48"/>
<dbReference type="PANTHER" id="PTHR24223:SF447">
    <property type="entry name" value="MULTIDRUG RESISTANCE-ASSOCIATED PROTEIN 5"/>
    <property type="match status" value="1"/>
</dbReference>
<evidence type="ECO:0000256" key="1">
    <source>
        <dbReference type="ARBA" id="ARBA00004141"/>
    </source>
</evidence>
<dbReference type="Gene3D" id="1.20.1560.10">
    <property type="entry name" value="ABC transporter type 1, transmembrane domain"/>
    <property type="match status" value="2"/>
</dbReference>
<accession>A0A7R8ZR48</accession>
<keyword evidence="2" id="KW-0813">Transport</keyword>
<dbReference type="FunFam" id="3.40.50.300:FF:000997">
    <property type="entry name" value="Multidrug resistance-associated protein 1"/>
    <property type="match status" value="1"/>
</dbReference>
<evidence type="ECO:0000256" key="6">
    <source>
        <dbReference type="ARBA" id="ARBA00022989"/>
    </source>
</evidence>
<feature type="transmembrane region" description="Helical" evidence="9">
    <location>
        <begin position="856"/>
        <end position="881"/>
    </location>
</feature>
<dbReference type="PROSITE" id="PS50893">
    <property type="entry name" value="ABC_TRANSPORTER_2"/>
    <property type="match status" value="1"/>
</dbReference>
<feature type="transmembrane region" description="Helical" evidence="9">
    <location>
        <begin position="932"/>
        <end position="951"/>
    </location>
</feature>
<sequence length="1020" mass="112584">MLCMVIGSFFQFLGPTWLLKRLLSYVGREEAVQISSSGGQEEIEGLYTSLEYGLALVILLVVFQLSKILSMAAMQTMSIHTGARMTGALQLMVYHRLLTLRASAASTDQLYGKLNTIVTNDVERVYEAIAMAPMIMNTPVIFILCLGYSVYVMGPWALLGLLVILISLPILSGIAAMVGRIRRETVPYTEARVGLTREILSSVRLIKSYVWEEPFAKKVLELRKPEHQRLRKAAFYQSITMVIISNISVIAAVITFLGFSLAGNNFSAPEVFTVLSLFGAFQFALGTLPHTVRCVAEAVVCLGRMRKLLLMSSPPPRIPEYPREESNALELEEVTFVVPVVIREEEEKAAGGRGREKKKKKKDAGLKRRNELVENGITETELFPQEMQKLTVESASSGPKEGTMVVVSKPNELGAPGEITEVAAIPVKKATFDVRKGALVGVTGGVGSGKSCLLAGIAGELSCTTGHFRVSGSIAMVSQTGWIFNETIRENVTFGLTFDDERYSEVLRATCLDSDLADLPHGDQTEIGERGVNLSGGQKQRVNLARAVYANRDIYLLDDTLSAVDGRVATDIFNRCIKQLLKGKTILLVTHSVTLLEQCDEVLFVSEGFVKERGTHSDLLGLKGGYHELVTSGKASRKSRRRRRVRASGGRDLSPVLRPLDSKGDGVGEKEESFADEVLKEMGLDPRDMDLLTSDVEDEAHDESREKEASDGAIDAAEDSGKLIRDEEMAVGKIPLYVYVHFLSYCGMVSMIGVFLAIILFSIFRSAISIFLQIWIDAGDGLKAERLANMSALVEQSTTVLPFLDNVTLSDSDNVTMFTNETDETSTVGNTSLEEVLAYFTPQQISGSVVDNPRLWMYQLVFFCLTVVTVLVGLAQSFLCVRQVLHGSSRMHSAMFKSVLRAPMSFFDATPLGRILNRFARDIDELDSRQPFFVNFVTIGIVGVVVQLLVVCLYYPSFILPFVVILGLFIFLDHWLNAGVREMKRLDNILTSFVIHHLSSTVSGLAVIHSYHRELAFERK</sequence>
<dbReference type="SUPFAM" id="SSF52540">
    <property type="entry name" value="P-loop containing nucleoside triphosphate hydrolases"/>
    <property type="match status" value="1"/>
</dbReference>
<dbReference type="Pfam" id="PF00005">
    <property type="entry name" value="ABC_tran"/>
    <property type="match status" value="1"/>
</dbReference>
<dbReference type="InterPro" id="IPR011527">
    <property type="entry name" value="ABC1_TM_dom"/>
</dbReference>
<name>A0A7R8ZR48_9CRUS</name>
<dbReference type="EMBL" id="OB661867">
    <property type="protein sequence ID" value="CAD7229101.1"/>
    <property type="molecule type" value="Genomic_DNA"/>
</dbReference>
<dbReference type="InterPro" id="IPR027417">
    <property type="entry name" value="P-loop_NTPase"/>
</dbReference>
<keyword evidence="5" id="KW-0067">ATP-binding</keyword>
<dbReference type="InterPro" id="IPR036640">
    <property type="entry name" value="ABC1_TM_sf"/>
</dbReference>
<feature type="compositionally biased region" description="Basic residues" evidence="8">
    <location>
        <begin position="635"/>
        <end position="646"/>
    </location>
</feature>
<keyword evidence="6 9" id="KW-1133">Transmembrane helix</keyword>
<dbReference type="GO" id="GO:0140359">
    <property type="term" value="F:ABC-type transporter activity"/>
    <property type="evidence" value="ECO:0007669"/>
    <property type="project" value="InterPro"/>
</dbReference>
<feature type="transmembrane region" description="Helical" evidence="9">
    <location>
        <begin position="742"/>
        <end position="764"/>
    </location>
</feature>
<dbReference type="SUPFAM" id="SSF90123">
    <property type="entry name" value="ABC transporter transmembrane region"/>
    <property type="match status" value="2"/>
</dbReference>
<dbReference type="OrthoDB" id="6500128at2759"/>
<feature type="transmembrane region" description="Helical" evidence="9">
    <location>
        <begin position="157"/>
        <end position="178"/>
    </location>
</feature>
<dbReference type="GO" id="GO:0016020">
    <property type="term" value="C:membrane"/>
    <property type="evidence" value="ECO:0007669"/>
    <property type="project" value="UniProtKB-SubCell"/>
</dbReference>
<comment type="subcellular location">
    <subcellularLocation>
        <location evidence="1">Membrane</location>
        <topology evidence="1">Multi-pass membrane protein</topology>
    </subcellularLocation>
</comment>
<dbReference type="InterPro" id="IPR017871">
    <property type="entry name" value="ABC_transporter-like_CS"/>
</dbReference>
<dbReference type="PANTHER" id="PTHR24223">
    <property type="entry name" value="ATP-BINDING CASSETTE SUB-FAMILY C"/>
    <property type="match status" value="1"/>
</dbReference>
<organism evidence="10">
    <name type="scientific">Cyprideis torosa</name>
    <dbReference type="NCBI Taxonomy" id="163714"/>
    <lineage>
        <taxon>Eukaryota</taxon>
        <taxon>Metazoa</taxon>
        <taxon>Ecdysozoa</taxon>
        <taxon>Arthropoda</taxon>
        <taxon>Crustacea</taxon>
        <taxon>Oligostraca</taxon>
        <taxon>Ostracoda</taxon>
        <taxon>Podocopa</taxon>
        <taxon>Podocopida</taxon>
        <taxon>Cytherocopina</taxon>
        <taxon>Cytheroidea</taxon>
        <taxon>Cytherideidae</taxon>
        <taxon>Cyprideis</taxon>
    </lineage>
</organism>
<keyword evidence="4" id="KW-0547">Nucleotide-binding</keyword>
<evidence type="ECO:0000256" key="7">
    <source>
        <dbReference type="ARBA" id="ARBA00023136"/>
    </source>
</evidence>
<feature type="transmembrane region" description="Helical" evidence="9">
    <location>
        <begin position="134"/>
        <end position="151"/>
    </location>
</feature>
<gene>
    <name evidence="10" type="ORF">CTOB1V02_LOCUS6974</name>
</gene>
<keyword evidence="7 9" id="KW-0472">Membrane</keyword>
<evidence type="ECO:0000256" key="8">
    <source>
        <dbReference type="SAM" id="MobiDB-lite"/>
    </source>
</evidence>
<reference evidence="10" key="1">
    <citation type="submission" date="2020-11" db="EMBL/GenBank/DDBJ databases">
        <authorList>
            <person name="Tran Van P."/>
        </authorList>
    </citation>
    <scope>NUCLEOTIDE SEQUENCE</scope>
</reference>
<dbReference type="PROSITE" id="PS50929">
    <property type="entry name" value="ABC_TM1F"/>
    <property type="match status" value="2"/>
</dbReference>
<feature type="transmembrane region" description="Helical" evidence="9">
    <location>
        <begin position="271"/>
        <end position="288"/>
    </location>
</feature>